<organism evidence="2 3">
    <name type="scientific">Prevotella pectinovora</name>
    <dbReference type="NCBI Taxonomy" id="1602169"/>
    <lineage>
        <taxon>Bacteria</taxon>
        <taxon>Pseudomonadati</taxon>
        <taxon>Bacteroidota</taxon>
        <taxon>Bacteroidia</taxon>
        <taxon>Bacteroidales</taxon>
        <taxon>Prevotellaceae</taxon>
        <taxon>Prevotella</taxon>
    </lineage>
</organism>
<dbReference type="AlphaFoldDB" id="A0A0D0IXY1"/>
<proteinExistence type="predicted"/>
<evidence type="ECO:0000313" key="2">
    <source>
        <dbReference type="EMBL" id="KIP60820.1"/>
    </source>
</evidence>
<evidence type="ECO:0000313" key="3">
    <source>
        <dbReference type="Proteomes" id="UP000032046"/>
    </source>
</evidence>
<dbReference type="EMBL" id="JXQK01000075">
    <property type="protein sequence ID" value="KIP60820.1"/>
    <property type="molecule type" value="Genomic_DNA"/>
</dbReference>
<reference evidence="2 3" key="1">
    <citation type="submission" date="2015-01" db="EMBL/GenBank/DDBJ databases">
        <title>Comparative genomics of non-oral Prevotella species.</title>
        <authorList>
            <person name="Accetto T."/>
            <person name="Nograsek B."/>
            <person name="Avgustin G."/>
        </authorList>
    </citation>
    <scope>NUCLEOTIDE SEQUENCE [LARGE SCALE GENOMIC DNA]</scope>
    <source>
        <strain evidence="2 3">P5-119</strain>
    </source>
</reference>
<dbReference type="STRING" id="1602171.ST44_10215"/>
<protein>
    <submittedName>
        <fullName evidence="2">Uncharacterized protein</fullName>
    </submittedName>
</protein>
<keyword evidence="3" id="KW-1185">Reference proteome</keyword>
<evidence type="ECO:0000256" key="1">
    <source>
        <dbReference type="SAM" id="SignalP"/>
    </source>
</evidence>
<dbReference type="RefSeq" id="WP_042519812.1">
    <property type="nucleotide sequence ID" value="NZ_JXQK01000075.1"/>
</dbReference>
<keyword evidence="1" id="KW-0732">Signal</keyword>
<sequence>MKKAIFFLLLISTISANAQTAKTTTKTPTSSRSVKHEQKVDSLLSKIDTLLLINNQLLEHLEINTSLKERYKLYQTENIYTFLQLDTKTGMIEQVQWSLDSDNEGSVTINSDDLTYGFGYGSGSFELYPTKNMYQFILIDKTSGKKWHVQWGMKSSKRWIRRIY</sequence>
<name>A0A0D0IXY1_9BACT</name>
<feature type="chain" id="PRO_5002230152" evidence="1">
    <location>
        <begin position="19"/>
        <end position="164"/>
    </location>
</feature>
<dbReference type="Proteomes" id="UP000032046">
    <property type="component" value="Unassembled WGS sequence"/>
</dbReference>
<comment type="caution">
    <text evidence="2">The sequence shown here is derived from an EMBL/GenBank/DDBJ whole genome shotgun (WGS) entry which is preliminary data.</text>
</comment>
<accession>A0A0D0IXY1</accession>
<gene>
    <name evidence="2" type="ORF">ST44_10215</name>
</gene>
<feature type="signal peptide" evidence="1">
    <location>
        <begin position="1"/>
        <end position="18"/>
    </location>
</feature>